<protein>
    <submittedName>
        <fullName evidence="2">Uncharacterized protein</fullName>
    </submittedName>
</protein>
<dbReference type="Proteomes" id="UP000322545">
    <property type="component" value="Unassembled WGS sequence"/>
</dbReference>
<dbReference type="AlphaFoldDB" id="A0A1M7E7V6"/>
<keyword evidence="3" id="KW-1185">Reference proteome</keyword>
<feature type="region of interest" description="Disordered" evidence="1">
    <location>
        <begin position="1"/>
        <end position="27"/>
    </location>
</feature>
<organism evidence="2 3">
    <name type="scientific">Roseovarius litoreus</name>
    <dbReference type="NCBI Taxonomy" id="1155722"/>
    <lineage>
        <taxon>Bacteria</taxon>
        <taxon>Pseudomonadati</taxon>
        <taxon>Pseudomonadota</taxon>
        <taxon>Alphaproteobacteria</taxon>
        <taxon>Rhodobacterales</taxon>
        <taxon>Roseobacteraceae</taxon>
        <taxon>Roseovarius</taxon>
    </lineage>
</organism>
<sequence>MSRSRNPRSRGRSQSDGRRLEAKRKEAPKVLAVRGVKRLVTVGMRGANREYSA</sequence>
<gene>
    <name evidence="2" type="ORF">SAMN05443432_103237</name>
</gene>
<accession>A0A1M7E7V6</accession>
<reference evidence="2 3" key="1">
    <citation type="submission" date="2016-11" db="EMBL/GenBank/DDBJ databases">
        <authorList>
            <person name="Varghese N."/>
            <person name="Submissions S."/>
        </authorList>
    </citation>
    <scope>NUCLEOTIDE SEQUENCE [LARGE SCALE GENOMIC DNA]</scope>
    <source>
        <strain evidence="2 3">DSM 28249</strain>
    </source>
</reference>
<dbReference type="EMBL" id="FRCB01000003">
    <property type="protein sequence ID" value="SHL87750.1"/>
    <property type="molecule type" value="Genomic_DNA"/>
</dbReference>
<proteinExistence type="predicted"/>
<evidence type="ECO:0000313" key="3">
    <source>
        <dbReference type="Proteomes" id="UP000322545"/>
    </source>
</evidence>
<evidence type="ECO:0000256" key="1">
    <source>
        <dbReference type="SAM" id="MobiDB-lite"/>
    </source>
</evidence>
<feature type="compositionally biased region" description="Basic residues" evidence="1">
    <location>
        <begin position="1"/>
        <end position="11"/>
    </location>
</feature>
<name>A0A1M7E7V6_9RHOB</name>
<feature type="compositionally biased region" description="Basic and acidic residues" evidence="1">
    <location>
        <begin position="13"/>
        <end position="27"/>
    </location>
</feature>
<evidence type="ECO:0000313" key="2">
    <source>
        <dbReference type="EMBL" id="SHL87750.1"/>
    </source>
</evidence>